<evidence type="ECO:0000313" key="3">
    <source>
        <dbReference type="Proteomes" id="UP000027821"/>
    </source>
</evidence>
<comment type="caution">
    <text evidence="2">The sequence shown here is derived from an EMBL/GenBank/DDBJ whole genome shotgun (WGS) entry which is preliminary data.</text>
</comment>
<protein>
    <recommendedName>
        <fullName evidence="1">Lipid/polyisoprenoid-binding YceI-like domain-containing protein</fullName>
    </recommendedName>
</protein>
<dbReference type="AlphaFoldDB" id="A0A074L0R3"/>
<dbReference type="InterPro" id="IPR036761">
    <property type="entry name" value="TTHA0802/YceI-like_sf"/>
</dbReference>
<keyword evidence="3" id="KW-1185">Reference proteome</keyword>
<dbReference type="STRING" id="1048983.EL17_22660"/>
<accession>A0A074L0R3</accession>
<gene>
    <name evidence="2" type="ORF">EL17_22660</name>
</gene>
<dbReference type="EMBL" id="JMIH01000004">
    <property type="protein sequence ID" value="KEO75826.1"/>
    <property type="molecule type" value="Genomic_DNA"/>
</dbReference>
<sequence>MSFLFILWSILFMDPIFSLDKIKWIVSEDSRLEIEGSTNVNKYNCALIDYSGTDILIQNDEVGVGNMSWAGDIVMKANNFDCFNPIMTRDFLKTVQAEEYPEIRIRFLELVGSRNPSQKEAFYGKVDITIAGVTKRFPVSCQLVTLSENSKKIVGSQSFKFTDFGIDPPVKFLGTVKVKDEIKVNFELFLVGKK</sequence>
<organism evidence="2 3">
    <name type="scientific">Anditalea andensis</name>
    <dbReference type="NCBI Taxonomy" id="1048983"/>
    <lineage>
        <taxon>Bacteria</taxon>
        <taxon>Pseudomonadati</taxon>
        <taxon>Bacteroidota</taxon>
        <taxon>Cytophagia</taxon>
        <taxon>Cytophagales</taxon>
        <taxon>Cytophagaceae</taxon>
        <taxon>Anditalea</taxon>
    </lineage>
</organism>
<dbReference type="eggNOG" id="COG2353">
    <property type="taxonomic scope" value="Bacteria"/>
</dbReference>
<dbReference type="Gene3D" id="2.40.128.110">
    <property type="entry name" value="Lipid/polyisoprenoid-binding, YceI-like"/>
    <property type="match status" value="1"/>
</dbReference>
<dbReference type="Pfam" id="PF04264">
    <property type="entry name" value="YceI"/>
    <property type="match status" value="1"/>
</dbReference>
<evidence type="ECO:0000259" key="1">
    <source>
        <dbReference type="Pfam" id="PF04264"/>
    </source>
</evidence>
<name>A0A074L0R3_9BACT</name>
<dbReference type="SUPFAM" id="SSF101874">
    <property type="entry name" value="YceI-like"/>
    <property type="match status" value="1"/>
</dbReference>
<dbReference type="OrthoDB" id="9794147at2"/>
<dbReference type="InterPro" id="IPR007372">
    <property type="entry name" value="Lipid/polyisoprenoid-bd_YceI"/>
</dbReference>
<dbReference type="Proteomes" id="UP000027821">
    <property type="component" value="Unassembled WGS sequence"/>
</dbReference>
<dbReference type="RefSeq" id="WP_035068800.1">
    <property type="nucleotide sequence ID" value="NZ_JMIH01000004.1"/>
</dbReference>
<proteinExistence type="predicted"/>
<reference evidence="2 3" key="1">
    <citation type="submission" date="2014-04" db="EMBL/GenBank/DDBJ databases">
        <title>Characterization and application of a salt tolerant electro-active bacterium.</title>
        <authorList>
            <person name="Yang L."/>
            <person name="Wei S."/>
            <person name="Tay Q.X.M."/>
        </authorList>
    </citation>
    <scope>NUCLEOTIDE SEQUENCE [LARGE SCALE GENOMIC DNA]</scope>
    <source>
        <strain evidence="2 3">LY1</strain>
    </source>
</reference>
<feature type="domain" description="Lipid/polyisoprenoid-binding YceI-like" evidence="1">
    <location>
        <begin position="71"/>
        <end position="188"/>
    </location>
</feature>
<evidence type="ECO:0000313" key="2">
    <source>
        <dbReference type="EMBL" id="KEO75826.1"/>
    </source>
</evidence>